<protein>
    <submittedName>
        <fullName evidence="13">OmpA family protein</fullName>
    </submittedName>
</protein>
<keyword evidence="9" id="KW-0998">Cell outer membrane</keyword>
<dbReference type="PANTHER" id="PTHR30329:SF21">
    <property type="entry name" value="LIPOPROTEIN YIAD-RELATED"/>
    <property type="match status" value="1"/>
</dbReference>
<dbReference type="InterPro" id="IPR050330">
    <property type="entry name" value="Bact_OuterMem_StrucFunc"/>
</dbReference>
<keyword evidence="3" id="KW-1134">Transmembrane beta strand</keyword>
<keyword evidence="4" id="KW-0812">Transmembrane</keyword>
<dbReference type="Gene3D" id="3.30.1330.60">
    <property type="entry name" value="OmpA-like domain"/>
    <property type="match status" value="1"/>
</dbReference>
<keyword evidence="14" id="KW-1185">Reference proteome</keyword>
<dbReference type="Gene3D" id="2.40.160.20">
    <property type="match status" value="1"/>
</dbReference>
<comment type="caution">
    <text evidence="13">The sequence shown here is derived from an EMBL/GenBank/DDBJ whole genome shotgun (WGS) entry which is preliminary data.</text>
</comment>
<feature type="domain" description="OmpA-like" evidence="12">
    <location>
        <begin position="258"/>
        <end position="365"/>
    </location>
</feature>
<name>A0ABV6R4Y2_9CAUL</name>
<evidence type="ECO:0000256" key="7">
    <source>
        <dbReference type="ARBA" id="ARBA00023114"/>
    </source>
</evidence>
<dbReference type="Pfam" id="PF00691">
    <property type="entry name" value="OmpA"/>
    <property type="match status" value="1"/>
</dbReference>
<feature type="non-terminal residue" evidence="13">
    <location>
        <position position="1"/>
    </location>
</feature>
<keyword evidence="5" id="KW-0732">Signal</keyword>
<accession>A0ABV6R4Y2</accession>
<gene>
    <name evidence="13" type="ORF">ACFFGE_12465</name>
</gene>
<dbReference type="InterPro" id="IPR036737">
    <property type="entry name" value="OmpA-like_sf"/>
</dbReference>
<feature type="region of interest" description="Disordered" evidence="11">
    <location>
        <begin position="227"/>
        <end position="263"/>
    </location>
</feature>
<organism evidence="13 14">
    <name type="scientific">Brevundimonas balnearis</name>
    <dbReference type="NCBI Taxonomy" id="1572858"/>
    <lineage>
        <taxon>Bacteria</taxon>
        <taxon>Pseudomonadati</taxon>
        <taxon>Pseudomonadota</taxon>
        <taxon>Alphaproteobacteria</taxon>
        <taxon>Caulobacterales</taxon>
        <taxon>Caulobacteraceae</taxon>
        <taxon>Brevundimonas</taxon>
    </lineage>
</organism>
<keyword evidence="2" id="KW-0813">Transport</keyword>
<proteinExistence type="predicted"/>
<dbReference type="InterPro" id="IPR006665">
    <property type="entry name" value="OmpA-like"/>
</dbReference>
<dbReference type="RefSeq" id="WP_376836744.1">
    <property type="nucleotide sequence ID" value="NZ_JBHLSW010000010.1"/>
</dbReference>
<dbReference type="CDD" id="cd07185">
    <property type="entry name" value="OmpA_C-like"/>
    <property type="match status" value="1"/>
</dbReference>
<evidence type="ECO:0000256" key="10">
    <source>
        <dbReference type="PROSITE-ProRule" id="PRU00473"/>
    </source>
</evidence>
<dbReference type="SUPFAM" id="SSF56925">
    <property type="entry name" value="OMPA-like"/>
    <property type="match status" value="1"/>
</dbReference>
<comment type="subcellular location">
    <subcellularLocation>
        <location evidence="1">Cell outer membrane</location>
        <topology evidence="1">Multi-pass membrane protein</topology>
    </subcellularLocation>
</comment>
<keyword evidence="7" id="KW-0626">Porin</keyword>
<evidence type="ECO:0000259" key="12">
    <source>
        <dbReference type="PROSITE" id="PS51123"/>
    </source>
</evidence>
<dbReference type="EMBL" id="JBHLSW010000010">
    <property type="protein sequence ID" value="MFC0634685.1"/>
    <property type="molecule type" value="Genomic_DNA"/>
</dbReference>
<dbReference type="InterPro" id="IPR006664">
    <property type="entry name" value="OMP_bac"/>
</dbReference>
<evidence type="ECO:0000256" key="9">
    <source>
        <dbReference type="ARBA" id="ARBA00023237"/>
    </source>
</evidence>
<evidence type="ECO:0000256" key="4">
    <source>
        <dbReference type="ARBA" id="ARBA00022692"/>
    </source>
</evidence>
<feature type="compositionally biased region" description="Pro residues" evidence="11">
    <location>
        <begin position="230"/>
        <end position="261"/>
    </location>
</feature>
<dbReference type="PRINTS" id="PR01021">
    <property type="entry name" value="OMPADOMAIN"/>
</dbReference>
<dbReference type="Pfam" id="PF13505">
    <property type="entry name" value="OMP_b-brl"/>
    <property type="match status" value="1"/>
</dbReference>
<dbReference type="InterPro" id="IPR011250">
    <property type="entry name" value="OMP/PagP_B-barrel"/>
</dbReference>
<feature type="non-terminal residue" evidence="13">
    <location>
        <position position="365"/>
    </location>
</feature>
<dbReference type="Proteomes" id="UP001589906">
    <property type="component" value="Unassembled WGS sequence"/>
</dbReference>
<evidence type="ECO:0000256" key="6">
    <source>
        <dbReference type="ARBA" id="ARBA00023065"/>
    </source>
</evidence>
<keyword evidence="6" id="KW-0406">Ion transport</keyword>
<keyword evidence="8 10" id="KW-0472">Membrane</keyword>
<evidence type="ECO:0000256" key="2">
    <source>
        <dbReference type="ARBA" id="ARBA00022448"/>
    </source>
</evidence>
<evidence type="ECO:0000256" key="1">
    <source>
        <dbReference type="ARBA" id="ARBA00004571"/>
    </source>
</evidence>
<dbReference type="PANTHER" id="PTHR30329">
    <property type="entry name" value="STATOR ELEMENT OF FLAGELLAR MOTOR COMPLEX"/>
    <property type="match status" value="1"/>
</dbReference>
<evidence type="ECO:0000256" key="8">
    <source>
        <dbReference type="ARBA" id="ARBA00023136"/>
    </source>
</evidence>
<dbReference type="InterPro" id="IPR027385">
    <property type="entry name" value="Beta-barrel_OMP"/>
</dbReference>
<dbReference type="PROSITE" id="PS51123">
    <property type="entry name" value="OMPA_2"/>
    <property type="match status" value="1"/>
</dbReference>
<evidence type="ECO:0000313" key="14">
    <source>
        <dbReference type="Proteomes" id="UP001589906"/>
    </source>
</evidence>
<evidence type="ECO:0000256" key="11">
    <source>
        <dbReference type="SAM" id="MobiDB-lite"/>
    </source>
</evidence>
<reference evidence="13 14" key="1">
    <citation type="submission" date="2024-09" db="EMBL/GenBank/DDBJ databases">
        <authorList>
            <person name="Sun Q."/>
            <person name="Mori K."/>
        </authorList>
    </citation>
    <scope>NUCLEOTIDE SEQUENCE [LARGE SCALE GENOMIC DNA]</scope>
    <source>
        <strain evidence="13 14">NCAIM B.02621</strain>
    </source>
</reference>
<sequence>TATAASADPNGWYGAVDAGFHTMEDGINAESSTTGANWNWEVNDGWAAFARLGYRFNPNWRLEVEGGYRSGDIGRVRAVSGTQGLCNLTPATGGCFSPEGDIESATVMANLIYDFGSADARLRPFVGLGVGFNRVNTETIGNLRANRTATLAADDESTEFAAQAIAGLAFALTERANLDLTYRYLTGDAAWESVTVGTGPGATQFGTWEGDYDQSHTVSLGLRYSFGPIAAPPPPPTPAPPPAPAPTPAPPPPPRPAPAPRPPERQFVVYFDWDRSNLTAEAQQVVTQAANYAKSGNPTRILIVGHTDTSGSAAYNVGLSNRRARTVADALVAQGVNGGVISLDGRGETQLARPTADGVREPLNR</sequence>
<evidence type="ECO:0000256" key="3">
    <source>
        <dbReference type="ARBA" id="ARBA00022452"/>
    </source>
</evidence>
<dbReference type="SUPFAM" id="SSF103088">
    <property type="entry name" value="OmpA-like"/>
    <property type="match status" value="1"/>
</dbReference>
<evidence type="ECO:0000256" key="5">
    <source>
        <dbReference type="ARBA" id="ARBA00022729"/>
    </source>
</evidence>
<evidence type="ECO:0000313" key="13">
    <source>
        <dbReference type="EMBL" id="MFC0634685.1"/>
    </source>
</evidence>